<dbReference type="STRING" id="1618436.UV59_C0010G0011"/>
<dbReference type="AlphaFoldDB" id="A0A0G1CH82"/>
<feature type="compositionally biased region" description="Low complexity" evidence="1">
    <location>
        <begin position="42"/>
        <end position="59"/>
    </location>
</feature>
<reference evidence="3 4" key="1">
    <citation type="journal article" date="2015" name="Nature">
        <title>rRNA introns, odd ribosomes, and small enigmatic genomes across a large radiation of phyla.</title>
        <authorList>
            <person name="Brown C.T."/>
            <person name="Hug L.A."/>
            <person name="Thomas B.C."/>
            <person name="Sharon I."/>
            <person name="Castelle C.J."/>
            <person name="Singh A."/>
            <person name="Wilkins M.J."/>
            <person name="Williams K.H."/>
            <person name="Banfield J.F."/>
        </authorList>
    </citation>
    <scope>NUCLEOTIDE SEQUENCE [LARGE SCALE GENOMIC DNA]</scope>
</reference>
<accession>A0A0G1CH82</accession>
<gene>
    <name evidence="3" type="ORF">UV59_C0010G0011</name>
</gene>
<protein>
    <submittedName>
        <fullName evidence="3">Uncharacterized protein</fullName>
    </submittedName>
</protein>
<evidence type="ECO:0000256" key="1">
    <source>
        <dbReference type="SAM" id="MobiDB-lite"/>
    </source>
</evidence>
<feature type="region of interest" description="Disordered" evidence="1">
    <location>
        <begin position="42"/>
        <end position="80"/>
    </location>
</feature>
<evidence type="ECO:0000256" key="2">
    <source>
        <dbReference type="SAM" id="Phobius"/>
    </source>
</evidence>
<dbReference type="Proteomes" id="UP000034543">
    <property type="component" value="Unassembled WGS sequence"/>
</dbReference>
<evidence type="ECO:0000313" key="4">
    <source>
        <dbReference type="Proteomes" id="UP000034543"/>
    </source>
</evidence>
<feature type="transmembrane region" description="Helical" evidence="2">
    <location>
        <begin position="17"/>
        <end position="38"/>
    </location>
</feature>
<evidence type="ECO:0000313" key="3">
    <source>
        <dbReference type="EMBL" id="KKS85140.1"/>
    </source>
</evidence>
<sequence length="80" mass="8476">MVSHSSRYGLKKNAGSIWAKTVMVFVLLAIVALAFLYLRPKLNGSSATPAPGATTEAPSMGIEPTQEPSEVDLYTLEGPP</sequence>
<name>A0A0G1CH82_9BACT</name>
<organism evidence="3 4">
    <name type="scientific">Candidatus Gottesmanbacteria bacterium GW2011_GWA1_43_11</name>
    <dbReference type="NCBI Taxonomy" id="1618436"/>
    <lineage>
        <taxon>Bacteria</taxon>
        <taxon>Candidatus Gottesmaniibacteriota</taxon>
    </lineage>
</organism>
<dbReference type="EMBL" id="LCFB01000010">
    <property type="protein sequence ID" value="KKS85140.1"/>
    <property type="molecule type" value="Genomic_DNA"/>
</dbReference>
<comment type="caution">
    <text evidence="3">The sequence shown here is derived from an EMBL/GenBank/DDBJ whole genome shotgun (WGS) entry which is preliminary data.</text>
</comment>
<keyword evidence="2" id="KW-0472">Membrane</keyword>
<keyword evidence="2" id="KW-0812">Transmembrane</keyword>
<proteinExistence type="predicted"/>
<keyword evidence="2" id="KW-1133">Transmembrane helix</keyword>